<name>A0A6A6EY60_9PEZI</name>
<evidence type="ECO:0000313" key="1">
    <source>
        <dbReference type="EMBL" id="KAF2206645.1"/>
    </source>
</evidence>
<evidence type="ECO:0008006" key="3">
    <source>
        <dbReference type="Google" id="ProtNLM"/>
    </source>
</evidence>
<accession>A0A6A6EY60</accession>
<sequence>MGTTKTSSLHQQKKKTKKKSFLWTILCALIAFALHQLTQAPPLPRHRPKIFVIGLSKTGTTSIGDALERLSYRRLGWRDIRSRHLVHTWAHSHINTNPNTTTNSTLSLPPTLLAQTLQYDAFEDLPWPKLYPQLAALYPTAKFILSLRKDDETWLRSMATHMGRGEWQPYAMFYGATTFEGNEEVIRQSYVNHTREVREFFRGQEERYVEMRIDNYDDDGEEENWRALCRVAECSERGEGGGGMRFPRTNTKGSWDMGPVKNAVRFCWGWMVTRTEEQVVKYYYEQDVDAVKPVLSALWTAYDFVERAYTELEFKIVALFVPALPVGRTAHLQSL</sequence>
<dbReference type="Pfam" id="PF17784">
    <property type="entry name" value="Sulfotransfer_4"/>
    <property type="match status" value="1"/>
</dbReference>
<protein>
    <recommendedName>
        <fullName evidence="3">Sulfotransferase domain-containing protein</fullName>
    </recommendedName>
</protein>
<dbReference type="AlphaFoldDB" id="A0A6A6EY60"/>
<reference evidence="1" key="1">
    <citation type="journal article" date="2020" name="Stud. Mycol.">
        <title>101 Dothideomycetes genomes: a test case for predicting lifestyles and emergence of pathogens.</title>
        <authorList>
            <person name="Haridas S."/>
            <person name="Albert R."/>
            <person name="Binder M."/>
            <person name="Bloem J."/>
            <person name="Labutti K."/>
            <person name="Salamov A."/>
            <person name="Andreopoulos B."/>
            <person name="Baker S."/>
            <person name="Barry K."/>
            <person name="Bills G."/>
            <person name="Bluhm B."/>
            <person name="Cannon C."/>
            <person name="Castanera R."/>
            <person name="Culley D."/>
            <person name="Daum C."/>
            <person name="Ezra D."/>
            <person name="Gonzalez J."/>
            <person name="Henrissat B."/>
            <person name="Kuo A."/>
            <person name="Liang C."/>
            <person name="Lipzen A."/>
            <person name="Lutzoni F."/>
            <person name="Magnuson J."/>
            <person name="Mondo S."/>
            <person name="Nolan M."/>
            <person name="Ohm R."/>
            <person name="Pangilinan J."/>
            <person name="Park H.-J."/>
            <person name="Ramirez L."/>
            <person name="Alfaro M."/>
            <person name="Sun H."/>
            <person name="Tritt A."/>
            <person name="Yoshinaga Y."/>
            <person name="Zwiers L.-H."/>
            <person name="Turgeon B."/>
            <person name="Goodwin S."/>
            <person name="Spatafora J."/>
            <person name="Crous P."/>
            <person name="Grigoriev I."/>
        </authorList>
    </citation>
    <scope>NUCLEOTIDE SEQUENCE</scope>
    <source>
        <strain evidence="1">SCOH1-5</strain>
    </source>
</reference>
<keyword evidence="2" id="KW-1185">Reference proteome</keyword>
<dbReference type="SUPFAM" id="SSF52540">
    <property type="entry name" value="P-loop containing nucleoside triphosphate hydrolases"/>
    <property type="match status" value="1"/>
</dbReference>
<evidence type="ECO:0000313" key="2">
    <source>
        <dbReference type="Proteomes" id="UP000799539"/>
    </source>
</evidence>
<gene>
    <name evidence="1" type="ORF">CERZMDRAFT_103168</name>
</gene>
<dbReference type="PANTHER" id="PTHR36978">
    <property type="entry name" value="P-LOOP CONTAINING NUCLEOTIDE TRIPHOSPHATE HYDROLASE"/>
    <property type="match status" value="1"/>
</dbReference>
<dbReference type="InterPro" id="IPR027417">
    <property type="entry name" value="P-loop_NTPase"/>
</dbReference>
<proteinExistence type="predicted"/>
<dbReference type="EMBL" id="ML992716">
    <property type="protein sequence ID" value="KAF2206645.1"/>
    <property type="molecule type" value="Genomic_DNA"/>
</dbReference>
<dbReference type="OrthoDB" id="408152at2759"/>
<dbReference type="Gene3D" id="3.40.50.300">
    <property type="entry name" value="P-loop containing nucleotide triphosphate hydrolases"/>
    <property type="match status" value="1"/>
</dbReference>
<dbReference type="PANTHER" id="PTHR36978:SF4">
    <property type="entry name" value="P-LOOP CONTAINING NUCLEOSIDE TRIPHOSPHATE HYDROLASE PROTEIN"/>
    <property type="match status" value="1"/>
</dbReference>
<dbReference type="InterPro" id="IPR040632">
    <property type="entry name" value="Sulfotransfer_4"/>
</dbReference>
<dbReference type="Proteomes" id="UP000799539">
    <property type="component" value="Unassembled WGS sequence"/>
</dbReference>
<organism evidence="1 2">
    <name type="scientific">Cercospora zeae-maydis SCOH1-5</name>
    <dbReference type="NCBI Taxonomy" id="717836"/>
    <lineage>
        <taxon>Eukaryota</taxon>
        <taxon>Fungi</taxon>
        <taxon>Dikarya</taxon>
        <taxon>Ascomycota</taxon>
        <taxon>Pezizomycotina</taxon>
        <taxon>Dothideomycetes</taxon>
        <taxon>Dothideomycetidae</taxon>
        <taxon>Mycosphaerellales</taxon>
        <taxon>Mycosphaerellaceae</taxon>
        <taxon>Cercospora</taxon>
    </lineage>
</organism>